<protein>
    <submittedName>
        <fullName evidence="1">Uncharacterized protein</fullName>
    </submittedName>
</protein>
<evidence type="ECO:0000313" key="2">
    <source>
        <dbReference type="Proteomes" id="UP001186974"/>
    </source>
</evidence>
<comment type="caution">
    <text evidence="1">The sequence shown here is derived from an EMBL/GenBank/DDBJ whole genome shotgun (WGS) entry which is preliminary data.</text>
</comment>
<sequence length="302" mass="33530">MVRYARKTLLTTLSVLHLLTLTALAAYALHLTRYYSLPIPTILSAFTLALPPVAGLALSSATSLRTLNTPRASLTRKNPQAAATWFYVTVLVLTIYETAVAALAGTYLGPTGGLTCGLDEEWRRLFRNKDGNRIRQIQDAGECCGLHSPRDMAWPFPSKQVEAGSCAARYDRGDSSCFDFWREREQVATGLMVLVVALVFVWMILVVTVPLDQGSWLSNYLHLSSEEDEAETGGVPRAIEYGDHNRYLDHPEAQEVADEAEDSARKAIENAERVSQGPELRVQPSQLMDGTREWRGDQREEA</sequence>
<evidence type="ECO:0000313" key="1">
    <source>
        <dbReference type="EMBL" id="KAK3059987.1"/>
    </source>
</evidence>
<organism evidence="1 2">
    <name type="scientific">Coniosporium uncinatum</name>
    <dbReference type="NCBI Taxonomy" id="93489"/>
    <lineage>
        <taxon>Eukaryota</taxon>
        <taxon>Fungi</taxon>
        <taxon>Dikarya</taxon>
        <taxon>Ascomycota</taxon>
        <taxon>Pezizomycotina</taxon>
        <taxon>Dothideomycetes</taxon>
        <taxon>Dothideomycetes incertae sedis</taxon>
        <taxon>Coniosporium</taxon>
    </lineage>
</organism>
<dbReference type="Proteomes" id="UP001186974">
    <property type="component" value="Unassembled WGS sequence"/>
</dbReference>
<proteinExistence type="predicted"/>
<reference evidence="1" key="1">
    <citation type="submission" date="2024-09" db="EMBL/GenBank/DDBJ databases">
        <title>Black Yeasts Isolated from many extreme environments.</title>
        <authorList>
            <person name="Coleine C."/>
            <person name="Stajich J.E."/>
            <person name="Selbmann L."/>
        </authorList>
    </citation>
    <scope>NUCLEOTIDE SEQUENCE</scope>
    <source>
        <strain evidence="1">CCFEE 5737</strain>
    </source>
</reference>
<gene>
    <name evidence="1" type="ORF">LTS18_009595</name>
</gene>
<accession>A0ACC3D0T1</accession>
<name>A0ACC3D0T1_9PEZI</name>
<keyword evidence="2" id="KW-1185">Reference proteome</keyword>
<dbReference type="EMBL" id="JAWDJW010008946">
    <property type="protein sequence ID" value="KAK3059987.1"/>
    <property type="molecule type" value="Genomic_DNA"/>
</dbReference>